<comment type="subcellular location">
    <subcellularLocation>
        <location evidence="3">Cytoplasm</location>
    </subcellularLocation>
</comment>
<dbReference type="EMBL" id="CP003154">
    <property type="protein sequence ID" value="AFL74034.1"/>
    <property type="molecule type" value="Genomic_DNA"/>
</dbReference>
<dbReference type="InterPro" id="IPR038277">
    <property type="entry name" value="UreF_sf"/>
</dbReference>
<name>I3YAL6_THIV6</name>
<dbReference type="eggNOG" id="COG0830">
    <property type="taxonomic scope" value="Bacteria"/>
</dbReference>
<evidence type="ECO:0000313" key="5">
    <source>
        <dbReference type="Proteomes" id="UP000006062"/>
    </source>
</evidence>
<keyword evidence="1 3" id="KW-0996">Nickel insertion</keyword>
<comment type="subunit">
    <text evidence="3">UreD, UreF and UreG form a complex that acts as a GTP-hydrolysis-dependent molecular chaperone, activating the urease apoprotein by helping to assemble the nickel containing metallocenter of UreC. The UreE protein probably delivers the nickel.</text>
</comment>
<evidence type="ECO:0000256" key="3">
    <source>
        <dbReference type="HAMAP-Rule" id="MF_01385"/>
    </source>
</evidence>
<comment type="function">
    <text evidence="3">Required for maturation of urease via the functional incorporation of the urease nickel metallocenter.</text>
</comment>
<dbReference type="PIRSF" id="PIRSF009467">
    <property type="entry name" value="Ureas_acces_UreF"/>
    <property type="match status" value="1"/>
</dbReference>
<keyword evidence="3" id="KW-0963">Cytoplasm</keyword>
<dbReference type="OrthoDB" id="9798772at2"/>
<accession>I3YAL6</accession>
<dbReference type="KEGG" id="tvi:Thivi_2081"/>
<keyword evidence="5" id="KW-1185">Reference proteome</keyword>
<dbReference type="STRING" id="765911.Thivi_2081"/>
<dbReference type="RefSeq" id="WP_014778488.1">
    <property type="nucleotide sequence ID" value="NC_018012.1"/>
</dbReference>
<dbReference type="InterPro" id="IPR002639">
    <property type="entry name" value="UreF"/>
</dbReference>
<organism evidence="4 5">
    <name type="scientific">Thiocystis violascens (strain ATCC 17096 / DSM 198 / 6111)</name>
    <name type="common">Chromatium violascens</name>
    <dbReference type="NCBI Taxonomy" id="765911"/>
    <lineage>
        <taxon>Bacteria</taxon>
        <taxon>Pseudomonadati</taxon>
        <taxon>Pseudomonadota</taxon>
        <taxon>Gammaproteobacteria</taxon>
        <taxon>Chromatiales</taxon>
        <taxon>Chromatiaceae</taxon>
        <taxon>Thiocystis</taxon>
    </lineage>
</organism>
<evidence type="ECO:0000256" key="2">
    <source>
        <dbReference type="ARBA" id="ARBA00023186"/>
    </source>
</evidence>
<dbReference type="GO" id="GO:0016151">
    <property type="term" value="F:nickel cation binding"/>
    <property type="evidence" value="ECO:0007669"/>
    <property type="project" value="UniProtKB-UniRule"/>
</dbReference>
<dbReference type="PANTHER" id="PTHR33620">
    <property type="entry name" value="UREASE ACCESSORY PROTEIN F"/>
    <property type="match status" value="1"/>
</dbReference>
<evidence type="ECO:0000313" key="4">
    <source>
        <dbReference type="EMBL" id="AFL74034.1"/>
    </source>
</evidence>
<proteinExistence type="inferred from homology"/>
<reference evidence="4 5" key="1">
    <citation type="submission" date="2012-06" db="EMBL/GenBank/DDBJ databases">
        <title>Complete sequence of Thiocystis violascens DSM 198.</title>
        <authorList>
            <consortium name="US DOE Joint Genome Institute"/>
            <person name="Lucas S."/>
            <person name="Han J."/>
            <person name="Lapidus A."/>
            <person name="Cheng J.-F."/>
            <person name="Goodwin L."/>
            <person name="Pitluck S."/>
            <person name="Peters L."/>
            <person name="Ovchinnikova G."/>
            <person name="Teshima H."/>
            <person name="Detter J.C."/>
            <person name="Han C."/>
            <person name="Tapia R."/>
            <person name="Land M."/>
            <person name="Hauser L."/>
            <person name="Kyrpides N."/>
            <person name="Ivanova N."/>
            <person name="Pagani I."/>
            <person name="Vogl K."/>
            <person name="Liu Z."/>
            <person name="Frigaard N.-U."/>
            <person name="Bryant D."/>
            <person name="Woyke T."/>
        </authorList>
    </citation>
    <scope>NUCLEOTIDE SEQUENCE [LARGE SCALE GENOMIC DNA]</scope>
    <source>
        <strain evidence="5">ATCC 17096 / DSM 198 / 6111</strain>
    </source>
</reference>
<dbReference type="Pfam" id="PF01730">
    <property type="entry name" value="UreF"/>
    <property type="match status" value="1"/>
</dbReference>
<dbReference type="Proteomes" id="UP000006062">
    <property type="component" value="Chromosome"/>
</dbReference>
<dbReference type="HAMAP" id="MF_01385">
    <property type="entry name" value="UreF"/>
    <property type="match status" value="1"/>
</dbReference>
<evidence type="ECO:0000256" key="1">
    <source>
        <dbReference type="ARBA" id="ARBA00022988"/>
    </source>
</evidence>
<gene>
    <name evidence="3" type="primary">ureF</name>
    <name evidence="4" type="ordered locus">Thivi_2081</name>
</gene>
<protein>
    <recommendedName>
        <fullName evidence="3">Urease accessory protein UreF</fullName>
    </recommendedName>
</protein>
<dbReference type="PANTHER" id="PTHR33620:SF1">
    <property type="entry name" value="UREASE ACCESSORY PROTEIN F"/>
    <property type="match status" value="1"/>
</dbReference>
<dbReference type="Gene3D" id="1.10.4190.10">
    <property type="entry name" value="Urease accessory protein UreF"/>
    <property type="match status" value="1"/>
</dbReference>
<sequence>MPTTDPGLVRLLQLTSPSLPIGGFTYSQGIEWAVEAGWIRTAADLEAWVADQLTQVLARVDLPILARLYDAVRETDATRLETWIDRLIAARETAELRLEEANRGRALADLLVAWGMTGASDWRARLSRSQAAGLAFAAVAWTIPRESLAQGYAWSWAESLVLAGIKCVPLGQTAGQQLLARVAGRIPATVEYALSLDDAAIGASGPALAIASSRHETQYTRLFRS</sequence>
<comment type="similarity">
    <text evidence="3">Belongs to the UreF family.</text>
</comment>
<keyword evidence="2 3" id="KW-0143">Chaperone</keyword>
<dbReference type="HOGENOM" id="CLU_049215_2_1_6"/>
<dbReference type="AlphaFoldDB" id="I3YAL6"/>
<dbReference type="GO" id="GO:0005737">
    <property type="term" value="C:cytoplasm"/>
    <property type="evidence" value="ECO:0007669"/>
    <property type="project" value="UniProtKB-SubCell"/>
</dbReference>